<dbReference type="PRINTS" id="PR00662">
    <property type="entry name" value="G6PISOMERASE"/>
</dbReference>
<keyword evidence="6 8" id="KW-0413">Isomerase</keyword>
<dbReference type="FunFam" id="3.40.50.10490:FF:000018">
    <property type="entry name" value="Glucose-6-phosphate isomerase"/>
    <property type="match status" value="1"/>
</dbReference>
<keyword evidence="11" id="KW-1185">Reference proteome</keyword>
<dbReference type="Pfam" id="PF00342">
    <property type="entry name" value="PGI"/>
    <property type="match status" value="1"/>
</dbReference>
<proteinExistence type="inferred from homology"/>
<accession>X0QC68</accession>
<dbReference type="AlphaFoldDB" id="X0QC68"/>
<dbReference type="GO" id="GO:0048029">
    <property type="term" value="F:monosaccharide binding"/>
    <property type="evidence" value="ECO:0007669"/>
    <property type="project" value="TreeGrafter"/>
</dbReference>
<keyword evidence="3 8" id="KW-0312">Gluconeogenesis</keyword>
<dbReference type="EC" id="5.3.1.9" evidence="2 8"/>
<evidence type="ECO:0000256" key="2">
    <source>
        <dbReference type="ARBA" id="ARBA00011952"/>
    </source>
</evidence>
<comment type="caution">
    <text evidence="10">The sequence shown here is derived from an EMBL/GenBank/DDBJ whole genome shotgun (WGS) entry which is preliminary data.</text>
</comment>
<dbReference type="CDD" id="cd05015">
    <property type="entry name" value="SIS_PGI_1"/>
    <property type="match status" value="1"/>
</dbReference>
<evidence type="ECO:0000256" key="7">
    <source>
        <dbReference type="ARBA" id="ARBA00029321"/>
    </source>
</evidence>
<organism evidence="10 11">
    <name type="scientific">Rhodococcus wratislaviensis NBRC 100605</name>
    <dbReference type="NCBI Taxonomy" id="1219028"/>
    <lineage>
        <taxon>Bacteria</taxon>
        <taxon>Bacillati</taxon>
        <taxon>Actinomycetota</taxon>
        <taxon>Actinomycetes</taxon>
        <taxon>Mycobacteriales</taxon>
        <taxon>Nocardiaceae</taxon>
        <taxon>Rhodococcus</taxon>
    </lineage>
</organism>
<feature type="region of interest" description="Disordered" evidence="9">
    <location>
        <begin position="366"/>
        <end position="397"/>
    </location>
</feature>
<keyword evidence="5 8" id="KW-0324">Glycolysis</keyword>
<dbReference type="GO" id="GO:0051156">
    <property type="term" value="P:glucose 6-phosphate metabolic process"/>
    <property type="evidence" value="ECO:0007669"/>
    <property type="project" value="TreeGrafter"/>
</dbReference>
<dbReference type="EMBL" id="BAWF01000070">
    <property type="protein sequence ID" value="GAF49182.1"/>
    <property type="molecule type" value="Genomic_DNA"/>
</dbReference>
<evidence type="ECO:0000256" key="6">
    <source>
        <dbReference type="ARBA" id="ARBA00023235"/>
    </source>
</evidence>
<dbReference type="InterPro" id="IPR035476">
    <property type="entry name" value="SIS_PGI_1"/>
</dbReference>
<sequence>MTTTVDVTRNPLWKKASGHQQAIAELHLRELFDTDPKRGTDLTVTAGDLYVDYSKHRVTRETHGLLLDLVRAAGVEEQRDAVFAGEHINVPEDRAVLHTALRERRGATLMLDGQDVIGDVHAVLDRVGAFTDRIRSGDWRGATGKAIETVVSIGIGGSDLGPAMVHRALRHYADGPEVRFVSNVDPADLLSNLTDLDPRTTLFVVVSKTFSTLETMTNAQAARRWLTRALGEDAVAQHFVAVPTNVDLVAAFGIDSESTFGFWEWVGGRHSVGSAVGLAVMAAIGRARFADVLDGSRRIDEHFRTTPLESNAPVLLGLLGVWYATFFGADSRACSTTSASRRRNTKRSVRRSARVQLERCRNCSPNTWTTPSSGSAPTRRLCRRSDREVEVSAEEGQ</sequence>
<reference evidence="10 11" key="1">
    <citation type="submission" date="2014-02" db="EMBL/GenBank/DDBJ databases">
        <title>Whole genome shotgun sequence of Rhodococcus wratislaviensis NBRC 100605.</title>
        <authorList>
            <person name="Hosoyama A."/>
            <person name="Tsuchikane K."/>
            <person name="Yoshida I."/>
            <person name="Ohji S."/>
            <person name="Ichikawa N."/>
            <person name="Yamazoe A."/>
            <person name="Fujita N."/>
        </authorList>
    </citation>
    <scope>NUCLEOTIDE SEQUENCE [LARGE SCALE GENOMIC DNA]</scope>
    <source>
        <strain evidence="10 11">NBRC 100605</strain>
    </source>
</reference>
<dbReference type="Gene3D" id="3.40.50.10490">
    <property type="entry name" value="Glucose-6-phosphate isomerase like protein, domain 1"/>
    <property type="match status" value="3"/>
</dbReference>
<dbReference type="GO" id="GO:0097367">
    <property type="term" value="F:carbohydrate derivative binding"/>
    <property type="evidence" value="ECO:0007669"/>
    <property type="project" value="InterPro"/>
</dbReference>
<dbReference type="GO" id="GO:0004347">
    <property type="term" value="F:glucose-6-phosphate isomerase activity"/>
    <property type="evidence" value="ECO:0007669"/>
    <property type="project" value="UniProtKB-EC"/>
</dbReference>
<comment type="similarity">
    <text evidence="1 8">Belongs to the GPI family.</text>
</comment>
<comment type="catalytic activity">
    <reaction evidence="7 8">
        <text>alpha-D-glucose 6-phosphate = beta-D-fructose 6-phosphate</text>
        <dbReference type="Rhea" id="RHEA:11816"/>
        <dbReference type="ChEBI" id="CHEBI:57634"/>
        <dbReference type="ChEBI" id="CHEBI:58225"/>
        <dbReference type="EC" id="5.3.1.9"/>
    </reaction>
</comment>
<evidence type="ECO:0000256" key="4">
    <source>
        <dbReference type="ARBA" id="ARBA00022490"/>
    </source>
</evidence>
<name>X0QC68_RHOWR</name>
<evidence type="ECO:0000256" key="8">
    <source>
        <dbReference type="RuleBase" id="RU000612"/>
    </source>
</evidence>
<comment type="pathway">
    <text evidence="8">Carbohydrate degradation; glycolysis; D-glyceraldehyde 3-phosphate and glycerone phosphate from D-glucose: step 2/4.</text>
</comment>
<evidence type="ECO:0000313" key="10">
    <source>
        <dbReference type="EMBL" id="GAF49182.1"/>
    </source>
</evidence>
<dbReference type="GO" id="GO:0005829">
    <property type="term" value="C:cytosol"/>
    <property type="evidence" value="ECO:0007669"/>
    <property type="project" value="TreeGrafter"/>
</dbReference>
<evidence type="ECO:0000256" key="1">
    <source>
        <dbReference type="ARBA" id="ARBA00006604"/>
    </source>
</evidence>
<dbReference type="InterPro" id="IPR001672">
    <property type="entry name" value="G6P_Isomerase"/>
</dbReference>
<dbReference type="Proteomes" id="UP000019491">
    <property type="component" value="Unassembled WGS sequence"/>
</dbReference>
<dbReference type="PANTHER" id="PTHR11469:SF1">
    <property type="entry name" value="GLUCOSE-6-PHOSPHATE ISOMERASE"/>
    <property type="match status" value="1"/>
</dbReference>
<dbReference type="PROSITE" id="PS51463">
    <property type="entry name" value="P_GLUCOSE_ISOMERASE_3"/>
    <property type="match status" value="1"/>
</dbReference>
<dbReference type="UniPathway" id="UPA00109">
    <property type="reaction ID" value="UER00181"/>
</dbReference>
<evidence type="ECO:0000313" key="11">
    <source>
        <dbReference type="Proteomes" id="UP000019491"/>
    </source>
</evidence>
<dbReference type="GO" id="GO:0006096">
    <property type="term" value="P:glycolytic process"/>
    <property type="evidence" value="ECO:0007669"/>
    <property type="project" value="UniProtKB-UniPathway"/>
</dbReference>
<protein>
    <recommendedName>
        <fullName evidence="2 8">Glucose-6-phosphate isomerase</fullName>
        <ecNumber evidence="2 8">5.3.1.9</ecNumber>
    </recommendedName>
</protein>
<gene>
    <name evidence="10" type="primary">pgi</name>
    <name evidence="10" type="ORF">RW1_070_00130</name>
</gene>
<dbReference type="InterPro" id="IPR046348">
    <property type="entry name" value="SIS_dom_sf"/>
</dbReference>
<feature type="compositionally biased region" description="Polar residues" evidence="9">
    <location>
        <begin position="366"/>
        <end position="376"/>
    </location>
</feature>
<evidence type="ECO:0000256" key="5">
    <source>
        <dbReference type="ARBA" id="ARBA00023152"/>
    </source>
</evidence>
<keyword evidence="4" id="KW-0963">Cytoplasm</keyword>
<evidence type="ECO:0000256" key="3">
    <source>
        <dbReference type="ARBA" id="ARBA00022432"/>
    </source>
</evidence>
<dbReference type="SUPFAM" id="SSF53697">
    <property type="entry name" value="SIS domain"/>
    <property type="match status" value="1"/>
</dbReference>
<dbReference type="PANTHER" id="PTHR11469">
    <property type="entry name" value="GLUCOSE-6-PHOSPHATE ISOMERASE"/>
    <property type="match status" value="1"/>
</dbReference>
<evidence type="ECO:0000256" key="9">
    <source>
        <dbReference type="SAM" id="MobiDB-lite"/>
    </source>
</evidence>
<dbReference type="GO" id="GO:0006094">
    <property type="term" value="P:gluconeogenesis"/>
    <property type="evidence" value="ECO:0007669"/>
    <property type="project" value="UniProtKB-KW"/>
</dbReference>